<evidence type="ECO:0000256" key="4">
    <source>
        <dbReference type="SAM" id="Phobius"/>
    </source>
</evidence>
<feature type="domain" description="Methyl-accepting transducer" evidence="5">
    <location>
        <begin position="64"/>
        <end position="246"/>
    </location>
</feature>
<proteinExistence type="inferred from homology"/>
<dbReference type="InterPro" id="IPR004090">
    <property type="entry name" value="Chemotax_Me-accpt_rcpt"/>
</dbReference>
<evidence type="ECO:0000256" key="1">
    <source>
        <dbReference type="ARBA" id="ARBA00023224"/>
    </source>
</evidence>
<comment type="similarity">
    <text evidence="2">Belongs to the methyl-accepting chemotaxis (MCP) protein family.</text>
</comment>
<dbReference type="SUPFAM" id="SSF58104">
    <property type="entry name" value="Methyl-accepting chemotaxis protein (MCP) signaling domain"/>
    <property type="match status" value="1"/>
</dbReference>
<dbReference type="PRINTS" id="PR00260">
    <property type="entry name" value="CHEMTRNSDUCR"/>
</dbReference>
<dbReference type="Pfam" id="PF00015">
    <property type="entry name" value="MCPsignal"/>
    <property type="match status" value="1"/>
</dbReference>
<reference evidence="6" key="1">
    <citation type="submission" date="2022-05" db="EMBL/GenBank/DDBJ databases">
        <title>Schlegelella sp. nov., isolated from mangrove soil.</title>
        <authorList>
            <person name="Liu Y."/>
            <person name="Ge X."/>
            <person name="Liu W."/>
        </authorList>
    </citation>
    <scope>NUCLEOTIDE SEQUENCE</scope>
    <source>
        <strain evidence="6">S2-27</strain>
    </source>
</reference>
<evidence type="ECO:0000256" key="2">
    <source>
        <dbReference type="ARBA" id="ARBA00029447"/>
    </source>
</evidence>
<name>A0ABT0YMH1_9BURK</name>
<comment type="caution">
    <text evidence="6">The sequence shown here is derived from an EMBL/GenBank/DDBJ whole genome shotgun (WGS) entry which is preliminary data.</text>
</comment>
<evidence type="ECO:0000313" key="7">
    <source>
        <dbReference type="Proteomes" id="UP001165541"/>
    </source>
</evidence>
<keyword evidence="4" id="KW-0812">Transmembrane</keyword>
<evidence type="ECO:0000313" key="6">
    <source>
        <dbReference type="EMBL" id="MCM5679925.1"/>
    </source>
</evidence>
<evidence type="ECO:0000256" key="3">
    <source>
        <dbReference type="PROSITE-ProRule" id="PRU00284"/>
    </source>
</evidence>
<keyword evidence="4" id="KW-1133">Transmembrane helix</keyword>
<dbReference type="SMART" id="SM00283">
    <property type="entry name" value="MA"/>
    <property type="match status" value="1"/>
</dbReference>
<protein>
    <submittedName>
        <fullName evidence="6">Methyl-accepting chemotaxis protein</fullName>
    </submittedName>
</protein>
<dbReference type="PROSITE" id="PS50111">
    <property type="entry name" value="CHEMOTAXIS_TRANSDUC_2"/>
    <property type="match status" value="1"/>
</dbReference>
<accession>A0ABT0YMH1</accession>
<dbReference type="PANTHER" id="PTHR32089">
    <property type="entry name" value="METHYL-ACCEPTING CHEMOTAXIS PROTEIN MCPB"/>
    <property type="match status" value="1"/>
</dbReference>
<dbReference type="PANTHER" id="PTHR32089:SF112">
    <property type="entry name" value="LYSOZYME-LIKE PROTEIN-RELATED"/>
    <property type="match status" value="1"/>
</dbReference>
<keyword evidence="7" id="KW-1185">Reference proteome</keyword>
<dbReference type="EMBL" id="JAMKFE010000005">
    <property type="protein sequence ID" value="MCM5679925.1"/>
    <property type="molecule type" value="Genomic_DNA"/>
</dbReference>
<keyword evidence="4" id="KW-0472">Membrane</keyword>
<dbReference type="Gene3D" id="1.10.287.950">
    <property type="entry name" value="Methyl-accepting chemotaxis protein"/>
    <property type="match status" value="1"/>
</dbReference>
<evidence type="ECO:0000259" key="5">
    <source>
        <dbReference type="PROSITE" id="PS50111"/>
    </source>
</evidence>
<sequence>MLAVGGWGAIPVAVALMLVAAGAVLGWHARRQELRLGDEALRQYLTQQQHFGEALAPVWSGHLEASRSQIESAVSALAQRFSGIVDKLDEAVAASHAATESVEDGSSGLVGVFAKGEARLADVVSSLKGAMHSKAAMLDKVHGLHGFIEELHEMAADVASIASTTNLLAINAAIEAAHAGEEGRGFGVLAQEVRKLAARSGETGRRMAEKVRLISEAIAAARQSAAETGEQDSSSLAVSEQTINAVLGDFRGVTDALVGASARMRHESLGIKGKIAEALVQLQFQDRVNQIVTHVKQNIEQLPDCLERNRVQYEQAGQLQPLDARTLLAQLERTYAMAEERAVHGGAKAAAAPKDTEITFF</sequence>
<organism evidence="6 7">
    <name type="scientific">Caldimonas mangrovi</name>
    <dbReference type="NCBI Taxonomy" id="2944811"/>
    <lineage>
        <taxon>Bacteria</taxon>
        <taxon>Pseudomonadati</taxon>
        <taxon>Pseudomonadota</taxon>
        <taxon>Betaproteobacteria</taxon>
        <taxon>Burkholderiales</taxon>
        <taxon>Sphaerotilaceae</taxon>
        <taxon>Caldimonas</taxon>
    </lineage>
</organism>
<dbReference type="RefSeq" id="WP_251778128.1">
    <property type="nucleotide sequence ID" value="NZ_JAMKFE010000005.1"/>
</dbReference>
<dbReference type="Proteomes" id="UP001165541">
    <property type="component" value="Unassembled WGS sequence"/>
</dbReference>
<keyword evidence="1 3" id="KW-0807">Transducer</keyword>
<dbReference type="InterPro" id="IPR004089">
    <property type="entry name" value="MCPsignal_dom"/>
</dbReference>
<feature type="transmembrane region" description="Helical" evidence="4">
    <location>
        <begin position="6"/>
        <end position="27"/>
    </location>
</feature>
<gene>
    <name evidence="6" type="ORF">M8A51_10310</name>
</gene>